<feature type="region of interest" description="Disordered" evidence="1">
    <location>
        <begin position="65"/>
        <end position="239"/>
    </location>
</feature>
<feature type="compositionally biased region" description="Basic and acidic residues" evidence="1">
    <location>
        <begin position="65"/>
        <end position="88"/>
    </location>
</feature>
<evidence type="ECO:0000313" key="3">
    <source>
        <dbReference type="WBParaSite" id="PDA_v2.g31103.t1"/>
    </source>
</evidence>
<dbReference type="Proteomes" id="UP000887578">
    <property type="component" value="Unplaced"/>
</dbReference>
<feature type="compositionally biased region" description="Basic and acidic residues" evidence="1">
    <location>
        <begin position="189"/>
        <end position="199"/>
    </location>
</feature>
<feature type="region of interest" description="Disordered" evidence="1">
    <location>
        <begin position="1"/>
        <end position="39"/>
    </location>
</feature>
<evidence type="ECO:0000256" key="1">
    <source>
        <dbReference type="SAM" id="MobiDB-lite"/>
    </source>
</evidence>
<feature type="compositionally biased region" description="Polar residues" evidence="1">
    <location>
        <begin position="127"/>
        <end position="143"/>
    </location>
</feature>
<protein>
    <submittedName>
        <fullName evidence="3">Uncharacterized protein</fullName>
    </submittedName>
</protein>
<keyword evidence="2" id="KW-1185">Reference proteome</keyword>
<reference evidence="3" key="1">
    <citation type="submission" date="2022-11" db="UniProtKB">
        <authorList>
            <consortium name="WormBaseParasite"/>
        </authorList>
    </citation>
    <scope>IDENTIFICATION</scope>
</reference>
<evidence type="ECO:0000313" key="2">
    <source>
        <dbReference type="Proteomes" id="UP000887578"/>
    </source>
</evidence>
<name>A0A914QGJ4_9BILA</name>
<feature type="compositionally biased region" description="Low complexity" evidence="1">
    <location>
        <begin position="23"/>
        <end position="39"/>
    </location>
</feature>
<organism evidence="2 3">
    <name type="scientific">Panagrolaimus davidi</name>
    <dbReference type="NCBI Taxonomy" id="227884"/>
    <lineage>
        <taxon>Eukaryota</taxon>
        <taxon>Metazoa</taxon>
        <taxon>Ecdysozoa</taxon>
        <taxon>Nematoda</taxon>
        <taxon>Chromadorea</taxon>
        <taxon>Rhabditida</taxon>
        <taxon>Tylenchina</taxon>
        <taxon>Panagrolaimomorpha</taxon>
        <taxon>Panagrolaimoidea</taxon>
        <taxon>Panagrolaimidae</taxon>
        <taxon>Panagrolaimus</taxon>
    </lineage>
</organism>
<sequence>MTTIDYSLPFKDKQDFGNNQSASNGQYSNLNLNQNNQNSLNSFSEISKNISTAKPKSWSHACKNEFEAESDSRDTKELYEKGKIEKSASKSVIQPEFPRQQESNDSKIPEVAQYRSSQRLQERTKKMQSQQQAPPTKSQSSRQPHLKIRSKIMQKPAQLSAIKKSKEEVVQATQRSTKKMAPPKLQLSDGEKKAEKTAKECQGSESSEDELDKELKEAERKAKEVDRETKRVEREAKEAELEAKEADLALLLAEKSLELAAWKMKMNYFC</sequence>
<dbReference type="AlphaFoldDB" id="A0A914QGJ4"/>
<feature type="compositionally biased region" description="Basic and acidic residues" evidence="1">
    <location>
        <begin position="213"/>
        <end position="239"/>
    </location>
</feature>
<accession>A0A914QGJ4</accession>
<dbReference type="WBParaSite" id="PDA_v2.g31103.t1">
    <property type="protein sequence ID" value="PDA_v2.g31103.t1"/>
    <property type="gene ID" value="PDA_v2.g31103"/>
</dbReference>
<proteinExistence type="predicted"/>